<keyword evidence="3" id="KW-1185">Reference proteome</keyword>
<evidence type="ECO:0008006" key="4">
    <source>
        <dbReference type="Google" id="ProtNLM"/>
    </source>
</evidence>
<sequence length="99" mass="9991">MHDADETPGGGARRSSATLEAQIDENLRLLFETDLAADLPPKLAALVARLDAGAGDGCGSGPDTPPDAGSGDAGPDDGDSGGTDGTGRVQFFSHWRLAI</sequence>
<feature type="region of interest" description="Disordered" evidence="1">
    <location>
        <begin position="52"/>
        <end position="88"/>
    </location>
</feature>
<organism evidence="2 3">
    <name type="scientific">Meridianimarinicoccus roseus</name>
    <dbReference type="NCBI Taxonomy" id="2072018"/>
    <lineage>
        <taxon>Bacteria</taxon>
        <taxon>Pseudomonadati</taxon>
        <taxon>Pseudomonadota</taxon>
        <taxon>Alphaproteobacteria</taxon>
        <taxon>Rhodobacterales</taxon>
        <taxon>Paracoccaceae</taxon>
        <taxon>Meridianimarinicoccus</taxon>
    </lineage>
</organism>
<comment type="caution">
    <text evidence="2">The sequence shown here is derived from an EMBL/GenBank/DDBJ whole genome shotgun (WGS) entry which is preliminary data.</text>
</comment>
<dbReference type="AlphaFoldDB" id="A0A2V2LCY8"/>
<evidence type="ECO:0000256" key="1">
    <source>
        <dbReference type="SAM" id="MobiDB-lite"/>
    </source>
</evidence>
<gene>
    <name evidence="2" type="ORF">DKT77_18420</name>
</gene>
<dbReference type="EMBL" id="QGKU01000060">
    <property type="protein sequence ID" value="PWR01136.1"/>
    <property type="molecule type" value="Genomic_DNA"/>
</dbReference>
<dbReference type="Proteomes" id="UP000245680">
    <property type="component" value="Unassembled WGS sequence"/>
</dbReference>
<evidence type="ECO:0000313" key="3">
    <source>
        <dbReference type="Proteomes" id="UP000245680"/>
    </source>
</evidence>
<accession>A0A2V2LCY8</accession>
<reference evidence="2 3" key="1">
    <citation type="submission" date="2018-05" db="EMBL/GenBank/DDBJ databases">
        <title>Rhodobacteraceae gen. nov., sp. nov. isolated from sea water.</title>
        <authorList>
            <person name="Ren Y."/>
        </authorList>
    </citation>
    <scope>NUCLEOTIDE SEQUENCE [LARGE SCALE GENOMIC DNA]</scope>
    <source>
        <strain evidence="2 3">TG-679</strain>
    </source>
</reference>
<proteinExistence type="predicted"/>
<protein>
    <recommendedName>
        <fullName evidence="4">Anti-sigma factor NepR domain-containing protein</fullName>
    </recommendedName>
</protein>
<name>A0A2V2LCY8_9RHOB</name>
<dbReference type="RefSeq" id="WP_109813121.1">
    <property type="nucleotide sequence ID" value="NZ_QGKU01000060.1"/>
</dbReference>
<evidence type="ECO:0000313" key="2">
    <source>
        <dbReference type="EMBL" id="PWR01136.1"/>
    </source>
</evidence>